<evidence type="ECO:0000259" key="1">
    <source>
        <dbReference type="Pfam" id="PF12697"/>
    </source>
</evidence>
<reference evidence="2 3" key="1">
    <citation type="journal article" date="2007" name="Int. J. Syst. Evol. Microbiol.">
        <title>Description of Pelomonas aquatica sp. nov. and Pelomonas puraquae sp. nov., isolated from industrial and haemodialysis water.</title>
        <authorList>
            <person name="Gomila M."/>
            <person name="Bowien B."/>
            <person name="Falsen E."/>
            <person name="Moore E.R."/>
            <person name="Lalucat J."/>
        </authorList>
    </citation>
    <scope>NUCLEOTIDE SEQUENCE [LARGE SCALE GENOMIC DNA]</scope>
    <source>
        <strain evidence="2 3">CCUG 52769</strain>
    </source>
</reference>
<sequence length="313" mass="34341">MRGAVAPPRETPEFEALLAPVCSSAMPAPEARSATSSPPQGATLAASTAGPAWVLLRGLSRASGHWGVFPQHLLRELRALHPATRIVLLDLPGTGVLRRQASPTQVSAIVDACRAELQRLGIGAPVSLVGMSLGAAVLTDWANRYPTEVEAGVLINPSLRPFSELFRRSKPLNYLGLLLLSLSRFSARMREERVLRLTTRLTPPQAVIDRWVELQRQYPLGVRNTARQLLASVRFRASRTRPAAPMLLLCSKADGLVDWRCSQSISRAWGAPLRLHTKAGHDLPLDDPQWVARAVAEWLRDRSIQGVEPGEWH</sequence>
<dbReference type="InterPro" id="IPR000073">
    <property type="entry name" value="AB_hydrolase_1"/>
</dbReference>
<keyword evidence="3" id="KW-1185">Reference proteome</keyword>
<dbReference type="AlphaFoldDB" id="A0A254NAZ3"/>
<dbReference type="Proteomes" id="UP000197446">
    <property type="component" value="Unassembled WGS sequence"/>
</dbReference>
<dbReference type="PANTHER" id="PTHR43194:SF5">
    <property type="entry name" value="PIMELOYL-[ACYL-CARRIER PROTEIN] METHYL ESTER ESTERASE"/>
    <property type="match status" value="1"/>
</dbReference>
<feature type="domain" description="AB hydrolase-1" evidence="1">
    <location>
        <begin position="54"/>
        <end position="294"/>
    </location>
</feature>
<dbReference type="InterPro" id="IPR029058">
    <property type="entry name" value="AB_hydrolase_fold"/>
</dbReference>
<evidence type="ECO:0000313" key="3">
    <source>
        <dbReference type="Proteomes" id="UP000197446"/>
    </source>
</evidence>
<proteinExistence type="predicted"/>
<keyword evidence="2" id="KW-0378">Hydrolase</keyword>
<dbReference type="InterPro" id="IPR050228">
    <property type="entry name" value="Carboxylesterase_BioH"/>
</dbReference>
<evidence type="ECO:0000313" key="2">
    <source>
        <dbReference type="EMBL" id="OWR05141.1"/>
    </source>
</evidence>
<dbReference type="PANTHER" id="PTHR43194">
    <property type="entry name" value="HYDROLASE ALPHA/BETA FOLD FAMILY"/>
    <property type="match status" value="1"/>
</dbReference>
<name>A0A254NAZ3_9BURK</name>
<dbReference type="Gene3D" id="3.40.50.1820">
    <property type="entry name" value="alpha/beta hydrolase"/>
    <property type="match status" value="1"/>
</dbReference>
<dbReference type="Pfam" id="PF12697">
    <property type="entry name" value="Abhydrolase_6"/>
    <property type="match status" value="1"/>
</dbReference>
<organism evidence="2 3">
    <name type="scientific">Roseateles puraquae</name>
    <dbReference type="NCBI Taxonomy" id="431059"/>
    <lineage>
        <taxon>Bacteria</taxon>
        <taxon>Pseudomonadati</taxon>
        <taxon>Pseudomonadota</taxon>
        <taxon>Betaproteobacteria</taxon>
        <taxon>Burkholderiales</taxon>
        <taxon>Sphaerotilaceae</taxon>
        <taxon>Roseateles</taxon>
    </lineage>
</organism>
<dbReference type="EMBL" id="NISI01000001">
    <property type="protein sequence ID" value="OWR05141.1"/>
    <property type="molecule type" value="Genomic_DNA"/>
</dbReference>
<comment type="caution">
    <text evidence="2">The sequence shown here is derived from an EMBL/GenBank/DDBJ whole genome shotgun (WGS) entry which is preliminary data.</text>
</comment>
<gene>
    <name evidence="2" type="ORF">CDO81_01270</name>
</gene>
<protein>
    <submittedName>
        <fullName evidence="2">Alpha/beta hydrolase</fullName>
    </submittedName>
</protein>
<dbReference type="GO" id="GO:0016787">
    <property type="term" value="F:hydrolase activity"/>
    <property type="evidence" value="ECO:0007669"/>
    <property type="project" value="UniProtKB-KW"/>
</dbReference>
<accession>A0A254NAZ3</accession>
<dbReference type="SUPFAM" id="SSF53474">
    <property type="entry name" value="alpha/beta-Hydrolases"/>
    <property type="match status" value="1"/>
</dbReference>